<evidence type="ECO:0000259" key="1">
    <source>
        <dbReference type="Pfam" id="PF00501"/>
    </source>
</evidence>
<dbReference type="Gene3D" id="3.30.300.30">
    <property type="match status" value="1"/>
</dbReference>
<sequence length="529" mass="59033">MTVRLPDPRDILVREALQRNAARWPHEVFATFEDGTSWTREQALEEACGAAEQLGSLDVHQDDRVAVLLENGADFFRVMFGSALLGATLVPINTSYRGVMLDKALGLSRPKILVANASTLGPVDADRLQASGITCVEPDRIRGLSTRVPELERPAALHDTAVLIMTSGTTGSSKLVVNSAIHAYLGGSWLICDGGRGREDVLLLDLPLFHAAAFWWASCALANGTRMVVRRAPAMRTYWEVVRDNDITLALLLSTMVPFLLDQEVRTAERQHRIRLMTASPAPKDLTTFMERFAIPELRTGYGLTEVPTPITSQTGDTVTGSYCGHQRPGFQCRLVDHNDVQVPAGESGELIVRAEHPWMITSGYFDDAEATAAAWRNGWFHTGDLMRADEQGRFYFVDRIKEAMRRRGENISARELEAELRGFPGVAEVACVPYREESWVEDEVKAWIVVEDGAQVDFEDLLRFAVDRLPYFMVPRYFEITPDLPLTDTMRVKKVELRQRGNSQATWDREAHGYRVSRNGLATIASPT</sequence>
<dbReference type="PANTHER" id="PTHR24096">
    <property type="entry name" value="LONG-CHAIN-FATTY-ACID--COA LIGASE"/>
    <property type="match status" value="1"/>
</dbReference>
<accession>A0ABT3SMF6</accession>
<dbReference type="EMBL" id="JAPJDO010000045">
    <property type="protein sequence ID" value="MCX2940712.1"/>
    <property type="molecule type" value="Genomic_DNA"/>
</dbReference>
<dbReference type="PROSITE" id="PS00455">
    <property type="entry name" value="AMP_BINDING"/>
    <property type="match status" value="1"/>
</dbReference>
<gene>
    <name evidence="3" type="ORF">ORI27_28885</name>
</gene>
<proteinExistence type="predicted"/>
<dbReference type="InterPro" id="IPR025110">
    <property type="entry name" value="AMP-bd_C"/>
</dbReference>
<organism evidence="3 4">
    <name type="scientific">Mycobacterium pinniadriaticum</name>
    <dbReference type="NCBI Taxonomy" id="2994102"/>
    <lineage>
        <taxon>Bacteria</taxon>
        <taxon>Bacillati</taxon>
        <taxon>Actinomycetota</taxon>
        <taxon>Actinomycetes</taxon>
        <taxon>Mycobacteriales</taxon>
        <taxon>Mycobacteriaceae</taxon>
        <taxon>Mycobacterium</taxon>
    </lineage>
</organism>
<dbReference type="Proteomes" id="UP001300745">
    <property type="component" value="Unassembled WGS sequence"/>
</dbReference>
<dbReference type="RefSeq" id="WP_266000533.1">
    <property type="nucleotide sequence ID" value="NZ_JAPJDN010000045.1"/>
</dbReference>
<protein>
    <submittedName>
        <fullName evidence="3">AMP-binding protein</fullName>
    </submittedName>
</protein>
<dbReference type="Gene3D" id="3.40.50.12780">
    <property type="entry name" value="N-terminal domain of ligase-like"/>
    <property type="match status" value="1"/>
</dbReference>
<dbReference type="Pfam" id="PF00501">
    <property type="entry name" value="AMP-binding"/>
    <property type="match status" value="1"/>
</dbReference>
<comment type="caution">
    <text evidence="3">The sequence shown here is derived from an EMBL/GenBank/DDBJ whole genome shotgun (WGS) entry which is preliminary data.</text>
</comment>
<keyword evidence="4" id="KW-1185">Reference proteome</keyword>
<reference evidence="3 4" key="1">
    <citation type="submission" date="2022-11" db="EMBL/GenBank/DDBJ databases">
        <title>Mycobacterium sp. nov.</title>
        <authorList>
            <person name="Papic B."/>
            <person name="Spicic S."/>
            <person name="Duvnjak S."/>
        </authorList>
    </citation>
    <scope>NUCLEOTIDE SEQUENCE [LARGE SCALE GENOMIC DNA]</scope>
    <source>
        <strain evidence="3 4">CVI_P4</strain>
    </source>
</reference>
<feature type="domain" description="AMP-binding enzyme C-terminal" evidence="2">
    <location>
        <begin position="416"/>
        <end position="489"/>
    </location>
</feature>
<dbReference type="InterPro" id="IPR042099">
    <property type="entry name" value="ANL_N_sf"/>
</dbReference>
<dbReference type="InterPro" id="IPR020845">
    <property type="entry name" value="AMP-binding_CS"/>
</dbReference>
<dbReference type="InterPro" id="IPR045851">
    <property type="entry name" value="AMP-bd_C_sf"/>
</dbReference>
<name>A0ABT3SMF6_9MYCO</name>
<evidence type="ECO:0000313" key="3">
    <source>
        <dbReference type="EMBL" id="MCX2940712.1"/>
    </source>
</evidence>
<feature type="domain" description="AMP-dependent synthetase/ligase" evidence="1">
    <location>
        <begin position="17"/>
        <end position="366"/>
    </location>
</feature>
<dbReference type="InterPro" id="IPR000873">
    <property type="entry name" value="AMP-dep_synth/lig_dom"/>
</dbReference>
<evidence type="ECO:0000259" key="2">
    <source>
        <dbReference type="Pfam" id="PF13193"/>
    </source>
</evidence>
<dbReference type="Pfam" id="PF13193">
    <property type="entry name" value="AMP-binding_C"/>
    <property type="match status" value="1"/>
</dbReference>
<dbReference type="SUPFAM" id="SSF56801">
    <property type="entry name" value="Acetyl-CoA synthetase-like"/>
    <property type="match status" value="1"/>
</dbReference>
<evidence type="ECO:0000313" key="4">
    <source>
        <dbReference type="Proteomes" id="UP001300745"/>
    </source>
</evidence>